<reference evidence="2 3" key="1">
    <citation type="submission" date="2015-03" db="EMBL/GenBank/DDBJ databases">
        <title>RNA-seq based gene annotation and comparative genomics of four Zymoseptoria species reveal species-specific pathogenicity related genes and transposable element activity.</title>
        <authorList>
            <person name="Grandaubert J."/>
            <person name="Bhattacharyya A."/>
            <person name="Stukenbrock E.H."/>
        </authorList>
    </citation>
    <scope>NUCLEOTIDE SEQUENCE [LARGE SCALE GENOMIC DNA]</scope>
    <source>
        <strain evidence="2 3">Zb18110</strain>
    </source>
</reference>
<dbReference type="Proteomes" id="UP000033647">
    <property type="component" value="Unassembled WGS sequence"/>
</dbReference>
<feature type="compositionally biased region" description="Acidic residues" evidence="1">
    <location>
        <begin position="111"/>
        <end position="123"/>
    </location>
</feature>
<feature type="region of interest" description="Disordered" evidence="1">
    <location>
        <begin position="21"/>
        <end position="165"/>
    </location>
</feature>
<protein>
    <submittedName>
        <fullName evidence="2">Uncharacterized protein</fullName>
    </submittedName>
</protein>
<evidence type="ECO:0000256" key="1">
    <source>
        <dbReference type="SAM" id="MobiDB-lite"/>
    </source>
</evidence>
<name>A0A0F4GRE1_9PEZI</name>
<comment type="caution">
    <text evidence="2">The sequence shown here is derived from an EMBL/GenBank/DDBJ whole genome shotgun (WGS) entry which is preliminary data.</text>
</comment>
<gene>
    <name evidence="2" type="ORF">TI39_contig345g00009</name>
</gene>
<dbReference type="EMBL" id="LAFY01000337">
    <property type="protein sequence ID" value="KJX99999.1"/>
    <property type="molecule type" value="Genomic_DNA"/>
</dbReference>
<keyword evidence="3" id="KW-1185">Reference proteome</keyword>
<accession>A0A0F4GRE1</accession>
<evidence type="ECO:0000313" key="2">
    <source>
        <dbReference type="EMBL" id="KJX99999.1"/>
    </source>
</evidence>
<proteinExistence type="predicted"/>
<evidence type="ECO:0000313" key="3">
    <source>
        <dbReference type="Proteomes" id="UP000033647"/>
    </source>
</evidence>
<sequence>MIHRLHVVVLPKSLISATLRMIHPPTPSPRPAKVIDLGDASDDSPTPSPRRTGRKAKTIDPGEVSDDGVLDTGMHDPQTDEAFSDPGDVSDEAFSDHGDGSNKAFSNADVGSDDEISESEGEGDPANFTKPPMNINNVGKTNRKRRRTAQASPHNGDDMEPTTAS</sequence>
<dbReference type="AlphaFoldDB" id="A0A0F4GRE1"/>
<organism evidence="2 3">
    <name type="scientific">Zymoseptoria brevis</name>
    <dbReference type="NCBI Taxonomy" id="1047168"/>
    <lineage>
        <taxon>Eukaryota</taxon>
        <taxon>Fungi</taxon>
        <taxon>Dikarya</taxon>
        <taxon>Ascomycota</taxon>
        <taxon>Pezizomycotina</taxon>
        <taxon>Dothideomycetes</taxon>
        <taxon>Dothideomycetidae</taxon>
        <taxon>Mycosphaerellales</taxon>
        <taxon>Mycosphaerellaceae</taxon>
        <taxon>Zymoseptoria</taxon>
    </lineage>
</organism>